<evidence type="ECO:0000313" key="2">
    <source>
        <dbReference type="Proteomes" id="UP001594288"/>
    </source>
</evidence>
<dbReference type="EMBL" id="JBHPEI010000017">
    <property type="protein sequence ID" value="MFC1799616.1"/>
    <property type="molecule type" value="Genomic_DNA"/>
</dbReference>
<evidence type="ECO:0000313" key="1">
    <source>
        <dbReference type="EMBL" id="MFC1799616.1"/>
    </source>
</evidence>
<protein>
    <submittedName>
        <fullName evidence="1">Uncharacterized protein</fullName>
    </submittedName>
</protein>
<keyword evidence="2" id="KW-1185">Reference proteome</keyword>
<comment type="caution">
    <text evidence="1">The sequence shown here is derived from an EMBL/GenBank/DDBJ whole genome shotgun (WGS) entry which is preliminary data.</text>
</comment>
<name>A0ABV6YNI3_UNCEI</name>
<gene>
    <name evidence="1" type="ORF">ACFL2Z_01735</name>
</gene>
<dbReference type="Proteomes" id="UP001594288">
    <property type="component" value="Unassembled WGS sequence"/>
</dbReference>
<accession>A0ABV6YNI3</accession>
<reference evidence="1 2" key="1">
    <citation type="submission" date="2024-09" db="EMBL/GenBank/DDBJ databases">
        <authorList>
            <person name="D'Angelo T."/>
        </authorList>
    </citation>
    <scope>NUCLEOTIDE SEQUENCE [LARGE SCALE GENOMIC DNA]</scope>
    <source>
        <strain evidence="1">SAG AM-311-F02</strain>
    </source>
</reference>
<organism evidence="1 2">
    <name type="scientific">Eiseniibacteriota bacterium</name>
    <dbReference type="NCBI Taxonomy" id="2212470"/>
    <lineage>
        <taxon>Bacteria</taxon>
        <taxon>Candidatus Eiseniibacteriota</taxon>
    </lineage>
</organism>
<sequence length="46" mass="5236">MVKGQIDWIGVKWLPGLPSQSVVLWDRLALRIVRIARGQRKITIPA</sequence>
<proteinExistence type="predicted"/>